<feature type="signal peptide" evidence="1">
    <location>
        <begin position="1"/>
        <end position="23"/>
    </location>
</feature>
<comment type="caution">
    <text evidence="2">The sequence shown here is derived from an EMBL/GenBank/DDBJ whole genome shotgun (WGS) entry which is preliminary data.</text>
</comment>
<accession>A0AAW9PXW8</accession>
<reference evidence="2" key="1">
    <citation type="submission" date="2024-01" db="EMBL/GenBank/DDBJ databases">
        <title>Bank of Algae and Cyanobacteria of the Azores (BACA) strain genomes.</title>
        <authorList>
            <person name="Luz R."/>
            <person name="Cordeiro R."/>
            <person name="Fonseca A."/>
            <person name="Goncalves V."/>
        </authorList>
    </citation>
    <scope>NUCLEOTIDE SEQUENCE</scope>
    <source>
        <strain evidence="2">BACA0141</strain>
    </source>
</reference>
<name>A0AAW9PXW8_9CYAN</name>
<dbReference type="PROSITE" id="PS51257">
    <property type="entry name" value="PROKAR_LIPOPROTEIN"/>
    <property type="match status" value="1"/>
</dbReference>
<feature type="chain" id="PRO_5043331502" description="Lipoprotein" evidence="1">
    <location>
        <begin position="24"/>
        <end position="151"/>
    </location>
</feature>
<keyword evidence="3" id="KW-1185">Reference proteome</keyword>
<dbReference type="AlphaFoldDB" id="A0AAW9PXW8"/>
<protein>
    <recommendedName>
        <fullName evidence="4">Lipoprotein</fullName>
    </recommendedName>
</protein>
<keyword evidence="1" id="KW-0732">Signal</keyword>
<evidence type="ECO:0000313" key="2">
    <source>
        <dbReference type="EMBL" id="MEE3716110.1"/>
    </source>
</evidence>
<evidence type="ECO:0000313" key="3">
    <source>
        <dbReference type="Proteomes" id="UP001333818"/>
    </source>
</evidence>
<dbReference type="EMBL" id="JAZBJZ010000012">
    <property type="protein sequence ID" value="MEE3716110.1"/>
    <property type="molecule type" value="Genomic_DNA"/>
</dbReference>
<dbReference type="Proteomes" id="UP001333818">
    <property type="component" value="Unassembled WGS sequence"/>
</dbReference>
<organism evidence="2 3">
    <name type="scientific">Tumidithrix elongata BACA0141</name>
    <dbReference type="NCBI Taxonomy" id="2716417"/>
    <lineage>
        <taxon>Bacteria</taxon>
        <taxon>Bacillati</taxon>
        <taxon>Cyanobacteriota</taxon>
        <taxon>Cyanophyceae</taxon>
        <taxon>Pseudanabaenales</taxon>
        <taxon>Pseudanabaenaceae</taxon>
        <taxon>Tumidithrix</taxon>
        <taxon>Tumidithrix elongata</taxon>
    </lineage>
</organism>
<sequence length="151" mass="16873">MHLSIRAVLLTLFLTVSCQSNLAKSEARQHRPNWNAEIRHDCAPWDGSAFRITLTDSNDQKSSTTTIDVAIWQAPAFNEPVSFTLTESSRIGRVRFVTQFGTPSVLTGQIGFKRVKESEPVEGNFDFVTKQGDRKQGTFRAIWKPNSALCG</sequence>
<evidence type="ECO:0000256" key="1">
    <source>
        <dbReference type="SAM" id="SignalP"/>
    </source>
</evidence>
<dbReference type="RefSeq" id="WP_330482535.1">
    <property type="nucleotide sequence ID" value="NZ_JAZBJZ010000012.1"/>
</dbReference>
<evidence type="ECO:0008006" key="4">
    <source>
        <dbReference type="Google" id="ProtNLM"/>
    </source>
</evidence>
<gene>
    <name evidence="2" type="ORF">V2H45_05040</name>
</gene>
<proteinExistence type="predicted"/>